<dbReference type="InterPro" id="IPR017870">
    <property type="entry name" value="FeS_cluster_insertion_CS"/>
</dbReference>
<dbReference type="PROSITE" id="PS01152">
    <property type="entry name" value="HESB"/>
    <property type="match status" value="1"/>
</dbReference>
<dbReference type="NCBIfam" id="TIGR00049">
    <property type="entry name" value="iron-sulfur cluster assembly accessory protein"/>
    <property type="match status" value="1"/>
</dbReference>
<evidence type="ECO:0000256" key="1">
    <source>
        <dbReference type="ARBA" id="ARBA00006718"/>
    </source>
</evidence>
<dbReference type="GO" id="GO:0016226">
    <property type="term" value="P:iron-sulfur cluster assembly"/>
    <property type="evidence" value="ECO:0007669"/>
    <property type="project" value="InterPro"/>
</dbReference>
<dbReference type="SUPFAM" id="SSF89360">
    <property type="entry name" value="HesB-like domain"/>
    <property type="match status" value="1"/>
</dbReference>
<dbReference type="Proteomes" id="UP000323225">
    <property type="component" value="Unassembled WGS sequence"/>
</dbReference>
<comment type="similarity">
    <text evidence="1">Belongs to the HesB/IscA family.</text>
</comment>
<dbReference type="GO" id="GO:0051537">
    <property type="term" value="F:2 iron, 2 sulfur cluster binding"/>
    <property type="evidence" value="ECO:0007669"/>
    <property type="project" value="UniProtKB-ARBA"/>
</dbReference>
<name>A0A5B1C2M9_VIBCL</name>
<dbReference type="GO" id="GO:0005829">
    <property type="term" value="C:cytosol"/>
    <property type="evidence" value="ECO:0007669"/>
    <property type="project" value="TreeGrafter"/>
</dbReference>
<dbReference type="Gene3D" id="2.60.300.12">
    <property type="entry name" value="HesB-like domain"/>
    <property type="match status" value="1"/>
</dbReference>
<dbReference type="AlphaFoldDB" id="A0A5B1C2M9"/>
<dbReference type="InterPro" id="IPR050322">
    <property type="entry name" value="Fe-S_cluster_asmbl/transfer"/>
</dbReference>
<dbReference type="Pfam" id="PF01521">
    <property type="entry name" value="Fe-S_biosyn"/>
    <property type="match status" value="1"/>
</dbReference>
<sequence length="113" mass="12361">MQTIGISDEAARMVQESFKARKKGVGLFVGVKTSGCTGYSYVLEFIDDLAPYEEKPESVIIEDKGVTLVSNEKSLVLLNGSILDYKIKGLNKGFEFINPNVKDQCGCGESFNV</sequence>
<dbReference type="InterPro" id="IPR016092">
    <property type="entry name" value="ATAP"/>
</dbReference>
<feature type="domain" description="Core" evidence="2">
    <location>
        <begin position="4"/>
        <end position="109"/>
    </location>
</feature>
<accession>A0A5B1C2M9</accession>
<reference evidence="3 4" key="1">
    <citation type="submission" date="2019-09" db="EMBL/GenBank/DDBJ databases">
        <authorList>
            <person name="Kritzky A."/>
            <person name="Schelkanova E.Y."/>
            <person name="Alkhova Z.V."/>
            <person name="Smirnova N.I."/>
        </authorList>
    </citation>
    <scope>NUCLEOTIDE SEQUENCE [LARGE SCALE GENOMIC DNA]</scope>
    <source>
        <strain evidence="3 4">M1526</strain>
    </source>
</reference>
<comment type="caution">
    <text evidence="3">The sequence shown here is derived from an EMBL/GenBank/DDBJ whole genome shotgun (WGS) entry which is preliminary data.</text>
</comment>
<dbReference type="PANTHER" id="PTHR10072">
    <property type="entry name" value="IRON-SULFUR CLUSTER ASSEMBLY PROTEIN"/>
    <property type="match status" value="1"/>
</dbReference>
<gene>
    <name evidence="3" type="ORF">F0M16_08555</name>
</gene>
<protein>
    <submittedName>
        <fullName evidence="3">Iron-sulfur cluster assembly accessory protein</fullName>
    </submittedName>
</protein>
<evidence type="ECO:0000313" key="3">
    <source>
        <dbReference type="EMBL" id="KAA1255257.1"/>
    </source>
</evidence>
<dbReference type="PANTHER" id="PTHR10072:SF41">
    <property type="entry name" value="IRON-SULFUR CLUSTER ASSEMBLY 1 HOMOLOG, MITOCHONDRIAL"/>
    <property type="match status" value="1"/>
</dbReference>
<evidence type="ECO:0000313" key="4">
    <source>
        <dbReference type="Proteomes" id="UP000323225"/>
    </source>
</evidence>
<evidence type="ECO:0000259" key="2">
    <source>
        <dbReference type="Pfam" id="PF01521"/>
    </source>
</evidence>
<proteinExistence type="inferred from homology"/>
<organism evidence="3 4">
    <name type="scientific">Vibrio cholerae</name>
    <dbReference type="NCBI Taxonomy" id="666"/>
    <lineage>
        <taxon>Bacteria</taxon>
        <taxon>Pseudomonadati</taxon>
        <taxon>Pseudomonadota</taxon>
        <taxon>Gammaproteobacteria</taxon>
        <taxon>Vibrionales</taxon>
        <taxon>Vibrionaceae</taxon>
        <taxon>Vibrio</taxon>
    </lineage>
</organism>
<dbReference type="EMBL" id="VUAA01000007">
    <property type="protein sequence ID" value="KAA1255257.1"/>
    <property type="molecule type" value="Genomic_DNA"/>
</dbReference>
<dbReference type="InterPro" id="IPR000361">
    <property type="entry name" value="ATAP_core_dom"/>
</dbReference>
<dbReference type="InterPro" id="IPR035903">
    <property type="entry name" value="HesB-like_dom_sf"/>
</dbReference>